<feature type="compositionally biased region" description="Acidic residues" evidence="1">
    <location>
        <begin position="45"/>
        <end position="59"/>
    </location>
</feature>
<dbReference type="OrthoDB" id="5986627at2759"/>
<feature type="compositionally biased region" description="Basic and acidic residues" evidence="1">
    <location>
        <begin position="159"/>
        <end position="168"/>
    </location>
</feature>
<feature type="region of interest" description="Disordered" evidence="1">
    <location>
        <begin position="1"/>
        <end position="66"/>
    </location>
</feature>
<evidence type="ECO:0000313" key="3">
    <source>
        <dbReference type="RefSeq" id="XP_031556645.1"/>
    </source>
</evidence>
<organism evidence="2 3">
    <name type="scientific">Actinia tenebrosa</name>
    <name type="common">Australian red waratah sea anemone</name>
    <dbReference type="NCBI Taxonomy" id="6105"/>
    <lineage>
        <taxon>Eukaryota</taxon>
        <taxon>Metazoa</taxon>
        <taxon>Cnidaria</taxon>
        <taxon>Anthozoa</taxon>
        <taxon>Hexacorallia</taxon>
        <taxon>Actiniaria</taxon>
        <taxon>Actiniidae</taxon>
        <taxon>Actinia</taxon>
    </lineage>
</organism>
<proteinExistence type="predicted"/>
<feature type="region of interest" description="Disordered" evidence="1">
    <location>
        <begin position="221"/>
        <end position="245"/>
    </location>
</feature>
<name>A0A6P8HVG2_ACTTE</name>
<dbReference type="GeneID" id="116293365"/>
<gene>
    <name evidence="3" type="primary">LOC116293365</name>
</gene>
<dbReference type="RefSeq" id="XP_031556645.1">
    <property type="nucleotide sequence ID" value="XM_031700785.1"/>
</dbReference>
<sequence>MSRVTRSSSKKAKLLENSKINEDKDPKCEEVPADSSEDVKRLGENEPDVISETEDDEAPESISLSASKEAAIAEIHKEKETVDSLREKEKQRRRERDEILKQQKESRKARELVRLPAEILEKVTKKQELDAKQQKNIKGAHVVTPKHVTFDSDDDDDNKEDKNNKEDENMTQVPVGEEPKGLQVVVLNQASKNTKRVIDSASEFLKNHFYGDRLKRVETLDDETQKRKHKKLEPAIKFSKNAGKR</sequence>
<evidence type="ECO:0000313" key="2">
    <source>
        <dbReference type="Proteomes" id="UP000515163"/>
    </source>
</evidence>
<feature type="compositionally biased region" description="Basic and acidic residues" evidence="1">
    <location>
        <begin position="13"/>
        <end position="30"/>
    </location>
</feature>
<protein>
    <submittedName>
        <fullName evidence="3">Nucleolar protein 7-like</fullName>
    </submittedName>
</protein>
<evidence type="ECO:0000256" key="1">
    <source>
        <dbReference type="SAM" id="MobiDB-lite"/>
    </source>
</evidence>
<keyword evidence="2" id="KW-1185">Reference proteome</keyword>
<feature type="region of interest" description="Disordered" evidence="1">
    <location>
        <begin position="127"/>
        <end position="181"/>
    </location>
</feature>
<reference evidence="3" key="1">
    <citation type="submission" date="2025-08" db="UniProtKB">
        <authorList>
            <consortium name="RefSeq"/>
        </authorList>
    </citation>
    <scope>IDENTIFICATION</scope>
    <source>
        <tissue evidence="3">Tentacle</tissue>
    </source>
</reference>
<dbReference type="AlphaFoldDB" id="A0A6P8HVG2"/>
<dbReference type="InParanoid" id="A0A6P8HVG2"/>
<feature type="region of interest" description="Disordered" evidence="1">
    <location>
        <begin position="79"/>
        <end position="108"/>
    </location>
</feature>
<dbReference type="Proteomes" id="UP000515163">
    <property type="component" value="Unplaced"/>
</dbReference>
<accession>A0A6P8HVG2</accession>
<dbReference type="KEGG" id="aten:116293365"/>